<dbReference type="InterPro" id="IPR016071">
    <property type="entry name" value="Staphylococal_nuclease_OB-fold"/>
</dbReference>
<evidence type="ECO:0000313" key="4">
    <source>
        <dbReference type="Proteomes" id="UP000219621"/>
    </source>
</evidence>
<reference evidence="3 4" key="1">
    <citation type="submission" date="2017-09" db="EMBL/GenBank/DDBJ databases">
        <authorList>
            <person name="Ehlers B."/>
            <person name="Leendertz F.H."/>
        </authorList>
    </citation>
    <scope>NUCLEOTIDE SEQUENCE [LARGE SCALE GENOMIC DNA]</scope>
    <source>
        <strain evidence="3 4">USBA 140</strain>
    </source>
</reference>
<dbReference type="EMBL" id="OCNJ01000008">
    <property type="protein sequence ID" value="SOD98904.1"/>
    <property type="molecule type" value="Genomic_DNA"/>
</dbReference>
<dbReference type="RefSeq" id="WP_097280533.1">
    <property type="nucleotide sequence ID" value="NZ_OCNJ01000008.1"/>
</dbReference>
<gene>
    <name evidence="3" type="ORF">SAMN05421508_108133</name>
</gene>
<proteinExistence type="predicted"/>
<dbReference type="SMART" id="SM00318">
    <property type="entry name" value="SNc"/>
    <property type="match status" value="1"/>
</dbReference>
<feature type="signal peptide" evidence="1">
    <location>
        <begin position="1"/>
        <end position="22"/>
    </location>
</feature>
<dbReference type="Gene3D" id="2.40.50.90">
    <property type="match status" value="1"/>
</dbReference>
<name>A0A286GV71_9PROT</name>
<feature type="chain" id="PRO_5012967777" evidence="1">
    <location>
        <begin position="23"/>
        <end position="155"/>
    </location>
</feature>
<evidence type="ECO:0000259" key="2">
    <source>
        <dbReference type="PROSITE" id="PS50830"/>
    </source>
</evidence>
<dbReference type="AlphaFoldDB" id="A0A286GV71"/>
<keyword evidence="1" id="KW-0732">Signal</keyword>
<feature type="domain" description="TNase-like" evidence="2">
    <location>
        <begin position="35"/>
        <end position="155"/>
    </location>
</feature>
<evidence type="ECO:0000256" key="1">
    <source>
        <dbReference type="SAM" id="SignalP"/>
    </source>
</evidence>
<dbReference type="InterPro" id="IPR035437">
    <property type="entry name" value="SNase_OB-fold_sf"/>
</dbReference>
<organism evidence="3 4">
    <name type="scientific">Caenispirillum bisanense</name>
    <dbReference type="NCBI Taxonomy" id="414052"/>
    <lineage>
        <taxon>Bacteria</taxon>
        <taxon>Pseudomonadati</taxon>
        <taxon>Pseudomonadota</taxon>
        <taxon>Alphaproteobacteria</taxon>
        <taxon>Rhodospirillales</taxon>
        <taxon>Novispirillaceae</taxon>
        <taxon>Caenispirillum</taxon>
    </lineage>
</organism>
<dbReference type="OrthoDB" id="309040at2"/>
<dbReference type="PROSITE" id="PS50830">
    <property type="entry name" value="TNASE_3"/>
    <property type="match status" value="1"/>
</dbReference>
<evidence type="ECO:0000313" key="3">
    <source>
        <dbReference type="EMBL" id="SOD98904.1"/>
    </source>
</evidence>
<accession>A0A286GV71</accession>
<keyword evidence="4" id="KW-1185">Reference proteome</keyword>
<dbReference type="SUPFAM" id="SSF50199">
    <property type="entry name" value="Staphylococcal nuclease"/>
    <property type="match status" value="1"/>
</dbReference>
<sequence>MRLSACLAAAAAVAAAFAPVTAGDGRATPYGEIAGPVEARVLEVLDGDSLHVRARIWLSQEVETVVRLAGIDTPELRGRCDDEKERAKAARDFLEEYVAAAERVVLLRDVSQDKYGGRVIATVEDSYGTDFAKALAEAGHARLYDGGPRQPWCPH</sequence>
<dbReference type="Pfam" id="PF00565">
    <property type="entry name" value="SNase"/>
    <property type="match status" value="1"/>
</dbReference>
<protein>
    <submittedName>
        <fullName evidence="3">Nuclease homologue</fullName>
    </submittedName>
</protein>
<dbReference type="Proteomes" id="UP000219621">
    <property type="component" value="Unassembled WGS sequence"/>
</dbReference>